<gene>
    <name evidence="6" type="ORF">WIS52_27680</name>
</gene>
<feature type="domain" description="IclR-ED" evidence="5">
    <location>
        <begin position="64"/>
        <end position="247"/>
    </location>
</feature>
<evidence type="ECO:0000259" key="5">
    <source>
        <dbReference type="PROSITE" id="PS51078"/>
    </source>
</evidence>
<organism evidence="6 7">
    <name type="scientific">Pseudonocardia nematodicida</name>
    <dbReference type="NCBI Taxonomy" id="1206997"/>
    <lineage>
        <taxon>Bacteria</taxon>
        <taxon>Bacillati</taxon>
        <taxon>Actinomycetota</taxon>
        <taxon>Actinomycetes</taxon>
        <taxon>Pseudonocardiales</taxon>
        <taxon>Pseudonocardiaceae</taxon>
        <taxon>Pseudonocardia</taxon>
    </lineage>
</organism>
<dbReference type="Pfam" id="PF09339">
    <property type="entry name" value="HTH_IclR"/>
    <property type="match status" value="1"/>
</dbReference>
<dbReference type="Gene3D" id="3.30.450.40">
    <property type="match status" value="1"/>
</dbReference>
<keyword evidence="2" id="KW-0238">DNA-binding</keyword>
<reference evidence="6 7" key="1">
    <citation type="submission" date="2024-03" db="EMBL/GenBank/DDBJ databases">
        <title>Draft genome sequence of Pseudonocardia nematodicida JCM 31783.</title>
        <authorList>
            <person name="Butdee W."/>
            <person name="Duangmal K."/>
        </authorList>
    </citation>
    <scope>NUCLEOTIDE SEQUENCE [LARGE SCALE GENOMIC DNA]</scope>
    <source>
        <strain evidence="6 7">JCM 31783</strain>
    </source>
</reference>
<dbReference type="InterPro" id="IPR005471">
    <property type="entry name" value="Tscrpt_reg_IclR_N"/>
</dbReference>
<dbReference type="InterPro" id="IPR014757">
    <property type="entry name" value="Tscrpt_reg_IclR_C"/>
</dbReference>
<dbReference type="Gene3D" id="1.10.10.10">
    <property type="entry name" value="Winged helix-like DNA-binding domain superfamily/Winged helix DNA-binding domain"/>
    <property type="match status" value="1"/>
</dbReference>
<dbReference type="PANTHER" id="PTHR30136:SF24">
    <property type="entry name" value="HTH-TYPE TRANSCRIPTIONAL REPRESSOR ALLR"/>
    <property type="match status" value="1"/>
</dbReference>
<dbReference type="InterPro" id="IPR029016">
    <property type="entry name" value="GAF-like_dom_sf"/>
</dbReference>
<protein>
    <submittedName>
        <fullName evidence="6">IclR family transcriptional regulator</fullName>
    </submittedName>
</protein>
<dbReference type="InterPro" id="IPR050707">
    <property type="entry name" value="HTH_MetabolicPath_Reg"/>
</dbReference>
<dbReference type="SUPFAM" id="SSF55781">
    <property type="entry name" value="GAF domain-like"/>
    <property type="match status" value="1"/>
</dbReference>
<dbReference type="Proteomes" id="UP001494902">
    <property type="component" value="Unassembled WGS sequence"/>
</dbReference>
<dbReference type="InterPro" id="IPR036390">
    <property type="entry name" value="WH_DNA-bd_sf"/>
</dbReference>
<dbReference type="PROSITE" id="PS51077">
    <property type="entry name" value="HTH_ICLR"/>
    <property type="match status" value="1"/>
</dbReference>
<feature type="domain" description="HTH iclR-type" evidence="4">
    <location>
        <begin position="1"/>
        <end position="63"/>
    </location>
</feature>
<dbReference type="PROSITE" id="PS51078">
    <property type="entry name" value="ICLR_ED"/>
    <property type="match status" value="1"/>
</dbReference>
<keyword evidence="3" id="KW-0804">Transcription</keyword>
<dbReference type="SMART" id="SM00346">
    <property type="entry name" value="HTH_ICLR"/>
    <property type="match status" value="1"/>
</dbReference>
<accession>A0ABV1KIH8</accession>
<evidence type="ECO:0000313" key="7">
    <source>
        <dbReference type="Proteomes" id="UP001494902"/>
    </source>
</evidence>
<evidence type="ECO:0000259" key="4">
    <source>
        <dbReference type="PROSITE" id="PS51077"/>
    </source>
</evidence>
<evidence type="ECO:0000256" key="3">
    <source>
        <dbReference type="ARBA" id="ARBA00023163"/>
    </source>
</evidence>
<dbReference type="Pfam" id="PF01614">
    <property type="entry name" value="IclR_C"/>
    <property type="match status" value="1"/>
</dbReference>
<sequence>MRSVAAALAVLEAVSEHQPAGATEVARAADLPKTTAHRMLHALADLGWIRPADDPPGHWVITSKASSIGARLLPGHELRAVALTVMRRLAARTGETIHFSVPDHRYVVLIDKVEGGNPVRTTATIGSRVPTHATSAGHAVLAAMPEDDCRALVFGAPLEALTEDTVTDPVRLMTALETVRAQGYAVSVRSRHVDVAAVGAAILDGDGAPIAALSISMPVQRFPEHLWAEYGELVRQGAGDCSAPRRR</sequence>
<comment type="caution">
    <text evidence="6">The sequence shown here is derived from an EMBL/GenBank/DDBJ whole genome shotgun (WGS) entry which is preliminary data.</text>
</comment>
<dbReference type="InterPro" id="IPR036388">
    <property type="entry name" value="WH-like_DNA-bd_sf"/>
</dbReference>
<dbReference type="EMBL" id="JBEDNQ010000013">
    <property type="protein sequence ID" value="MEQ3554264.1"/>
    <property type="molecule type" value="Genomic_DNA"/>
</dbReference>
<keyword evidence="1" id="KW-0805">Transcription regulation</keyword>
<evidence type="ECO:0000256" key="2">
    <source>
        <dbReference type="ARBA" id="ARBA00023125"/>
    </source>
</evidence>
<dbReference type="SUPFAM" id="SSF46785">
    <property type="entry name" value="Winged helix' DNA-binding domain"/>
    <property type="match status" value="1"/>
</dbReference>
<dbReference type="PANTHER" id="PTHR30136">
    <property type="entry name" value="HELIX-TURN-HELIX TRANSCRIPTIONAL REGULATOR, ICLR FAMILY"/>
    <property type="match status" value="1"/>
</dbReference>
<proteinExistence type="predicted"/>
<evidence type="ECO:0000256" key="1">
    <source>
        <dbReference type="ARBA" id="ARBA00023015"/>
    </source>
</evidence>
<dbReference type="RefSeq" id="WP_349301329.1">
    <property type="nucleotide sequence ID" value="NZ_JBEDNQ010000013.1"/>
</dbReference>
<evidence type="ECO:0000313" key="6">
    <source>
        <dbReference type="EMBL" id="MEQ3554264.1"/>
    </source>
</evidence>
<keyword evidence="7" id="KW-1185">Reference proteome</keyword>
<name>A0ABV1KIH8_9PSEU</name>